<dbReference type="SMART" id="SM00342">
    <property type="entry name" value="HTH_ARAC"/>
    <property type="match status" value="1"/>
</dbReference>
<reference evidence="6" key="1">
    <citation type="journal article" date="2019" name="Int. J. Syst. Evol. Microbiol.">
        <title>The Global Catalogue of Microorganisms (GCM) 10K type strain sequencing project: providing services to taxonomists for standard genome sequencing and annotation.</title>
        <authorList>
            <consortium name="The Broad Institute Genomics Platform"/>
            <consortium name="The Broad Institute Genome Sequencing Center for Infectious Disease"/>
            <person name="Wu L."/>
            <person name="Ma J."/>
        </authorList>
    </citation>
    <scope>NUCLEOTIDE SEQUENCE [LARGE SCALE GENOMIC DNA]</scope>
    <source>
        <strain evidence="6">NBRC 103627</strain>
    </source>
</reference>
<dbReference type="Proteomes" id="UP001596003">
    <property type="component" value="Unassembled WGS sequence"/>
</dbReference>
<comment type="caution">
    <text evidence="5">The sequence shown here is derived from an EMBL/GenBank/DDBJ whole genome shotgun (WGS) entry which is preliminary data.</text>
</comment>
<dbReference type="Pfam" id="PF22200">
    <property type="entry name" value="ExsA_N"/>
    <property type="match status" value="1"/>
</dbReference>
<name>A0ABV8ZI92_9FLAO</name>
<dbReference type="PANTHER" id="PTHR46796">
    <property type="entry name" value="HTH-TYPE TRANSCRIPTIONAL ACTIVATOR RHAS-RELATED"/>
    <property type="match status" value="1"/>
</dbReference>
<dbReference type="Pfam" id="PF12833">
    <property type="entry name" value="HTH_18"/>
    <property type="match status" value="1"/>
</dbReference>
<protein>
    <submittedName>
        <fullName evidence="5">Helix-turn-helix domain-containing protein</fullName>
    </submittedName>
</protein>
<accession>A0ABV8ZI92</accession>
<dbReference type="InterPro" id="IPR018060">
    <property type="entry name" value="HTH_AraC"/>
</dbReference>
<proteinExistence type="predicted"/>
<keyword evidence="1" id="KW-0805">Transcription regulation</keyword>
<dbReference type="Gene3D" id="1.10.10.60">
    <property type="entry name" value="Homeodomain-like"/>
    <property type="match status" value="1"/>
</dbReference>
<dbReference type="InterPro" id="IPR050204">
    <property type="entry name" value="AraC_XylS_family_regulators"/>
</dbReference>
<feature type="domain" description="HTH araC/xylS-type" evidence="4">
    <location>
        <begin position="173"/>
        <end position="271"/>
    </location>
</feature>
<evidence type="ECO:0000256" key="1">
    <source>
        <dbReference type="ARBA" id="ARBA00023015"/>
    </source>
</evidence>
<dbReference type="RefSeq" id="WP_379799838.1">
    <property type="nucleotide sequence ID" value="NZ_JBHSFY010000011.1"/>
</dbReference>
<dbReference type="InterPro" id="IPR009057">
    <property type="entry name" value="Homeodomain-like_sf"/>
</dbReference>
<dbReference type="InterPro" id="IPR054015">
    <property type="entry name" value="ExsA-like_N"/>
</dbReference>
<evidence type="ECO:0000256" key="2">
    <source>
        <dbReference type="ARBA" id="ARBA00023125"/>
    </source>
</evidence>
<organism evidence="5 6">
    <name type="scientific">Flavobacterium chungangensis</name>
    <dbReference type="NCBI Taxonomy" id="2708132"/>
    <lineage>
        <taxon>Bacteria</taxon>
        <taxon>Pseudomonadati</taxon>
        <taxon>Bacteroidota</taxon>
        <taxon>Flavobacteriia</taxon>
        <taxon>Flavobacteriales</taxon>
        <taxon>Flavobacteriaceae</taxon>
        <taxon>Flavobacterium</taxon>
    </lineage>
</organism>
<sequence length="275" mass="32587">MKKHPDNIFSENIVYSLDTKKQTEYDNLLWESVLLLQVSGQMIFETSSEKITAHPGEIYLVRKHQFIKTTKTPINNEEYKAVLFILKEDVLRKYALERNLNVREKYKDKANLRLAESPYIKSFFNSLKPYLQDPKNIQDPLNILKVKEAVELLMRLNFDLTGFLFDFSEPHKADLDSFMRQNFKFNVSIEKFALLTGRSLASFKRDFKKTFNLPPRQWLQHRRLAAAHFEIEKNRKKPSAIYLELGFESLSHFHFAFKKQFGYTPKDIINQHKTK</sequence>
<keyword evidence="6" id="KW-1185">Reference proteome</keyword>
<evidence type="ECO:0000256" key="3">
    <source>
        <dbReference type="ARBA" id="ARBA00023163"/>
    </source>
</evidence>
<evidence type="ECO:0000313" key="5">
    <source>
        <dbReference type="EMBL" id="MFC4478860.1"/>
    </source>
</evidence>
<keyword evidence="2" id="KW-0238">DNA-binding</keyword>
<evidence type="ECO:0000259" key="4">
    <source>
        <dbReference type="PROSITE" id="PS01124"/>
    </source>
</evidence>
<dbReference type="SUPFAM" id="SSF46689">
    <property type="entry name" value="Homeodomain-like"/>
    <property type="match status" value="1"/>
</dbReference>
<keyword evidence="3" id="KW-0804">Transcription</keyword>
<gene>
    <name evidence="5" type="ORF">ACFO3N_17425</name>
</gene>
<dbReference type="PROSITE" id="PS01124">
    <property type="entry name" value="HTH_ARAC_FAMILY_2"/>
    <property type="match status" value="1"/>
</dbReference>
<dbReference type="EMBL" id="JBHSFY010000011">
    <property type="protein sequence ID" value="MFC4478860.1"/>
    <property type="molecule type" value="Genomic_DNA"/>
</dbReference>
<evidence type="ECO:0000313" key="6">
    <source>
        <dbReference type="Proteomes" id="UP001596003"/>
    </source>
</evidence>